<dbReference type="GO" id="GO:0003676">
    <property type="term" value="F:nucleic acid binding"/>
    <property type="evidence" value="ECO:0007669"/>
    <property type="project" value="InterPro"/>
</dbReference>
<sequence length="196" mass="22014">MITSLSVFIEEASKLAETCGRIGAAAYFHAVWRWRMSHFDDLNNFSKRYRVSSIKSALKNGYSTVYAHMTQQLHHQYGLIAKDVLRRLLIHEVDIDHPLTSHGEPGMYLLYFNGGSRGNPDPRRTGAIVLRAATSVVEAQVCWISSMSYPCRSDTNNMAENLGLLHELTACDKHHFKSLAICDDHKTTSAKNATES</sequence>
<reference evidence="2" key="1">
    <citation type="journal article" date="2009" name="Nature">
        <title>Genome sequence and analysis of the Irish potato famine pathogen Phytophthora infestans.</title>
        <authorList>
            <consortium name="The Broad Institute Genome Sequencing Platform"/>
            <person name="Haas B.J."/>
            <person name="Kamoun S."/>
            <person name="Zody M.C."/>
            <person name="Jiang R.H."/>
            <person name="Handsaker R.E."/>
            <person name="Cano L.M."/>
            <person name="Grabherr M."/>
            <person name="Kodira C.D."/>
            <person name="Raffaele S."/>
            <person name="Torto-Alalibo T."/>
            <person name="Bozkurt T.O."/>
            <person name="Ah-Fong A.M."/>
            <person name="Alvarado L."/>
            <person name="Anderson V.L."/>
            <person name="Armstrong M.R."/>
            <person name="Avrova A."/>
            <person name="Baxter L."/>
            <person name="Beynon J."/>
            <person name="Boevink P.C."/>
            <person name="Bollmann S.R."/>
            <person name="Bos J.I."/>
            <person name="Bulone V."/>
            <person name="Cai G."/>
            <person name="Cakir C."/>
            <person name="Carrington J.C."/>
            <person name="Chawner M."/>
            <person name="Conti L."/>
            <person name="Costanzo S."/>
            <person name="Ewan R."/>
            <person name="Fahlgren N."/>
            <person name="Fischbach M.A."/>
            <person name="Fugelstad J."/>
            <person name="Gilroy E.M."/>
            <person name="Gnerre S."/>
            <person name="Green P.J."/>
            <person name="Grenville-Briggs L.J."/>
            <person name="Griffith J."/>
            <person name="Grunwald N.J."/>
            <person name="Horn K."/>
            <person name="Horner N.R."/>
            <person name="Hu C.H."/>
            <person name="Huitema E."/>
            <person name="Jeong D.H."/>
            <person name="Jones A.M."/>
            <person name="Jones J.D."/>
            <person name="Jones R.W."/>
            <person name="Karlsson E.K."/>
            <person name="Kunjeti S.G."/>
            <person name="Lamour K."/>
            <person name="Liu Z."/>
            <person name="Ma L."/>
            <person name="Maclean D."/>
            <person name="Chibucos M.C."/>
            <person name="McDonald H."/>
            <person name="McWalters J."/>
            <person name="Meijer H.J."/>
            <person name="Morgan W."/>
            <person name="Morris P.F."/>
            <person name="Munro C.A."/>
            <person name="O'Neill K."/>
            <person name="Ospina-Giraldo M."/>
            <person name="Pinzon A."/>
            <person name="Pritchard L."/>
            <person name="Ramsahoye B."/>
            <person name="Ren Q."/>
            <person name="Restrepo S."/>
            <person name="Roy S."/>
            <person name="Sadanandom A."/>
            <person name="Savidor A."/>
            <person name="Schornack S."/>
            <person name="Schwartz D.C."/>
            <person name="Schumann U.D."/>
            <person name="Schwessinger B."/>
            <person name="Seyer L."/>
            <person name="Sharpe T."/>
            <person name="Silvar C."/>
            <person name="Song J."/>
            <person name="Studholme D.J."/>
            <person name="Sykes S."/>
            <person name="Thines M."/>
            <person name="van de Vondervoort P.J."/>
            <person name="Phuntumart V."/>
            <person name="Wawra S."/>
            <person name="Weide R."/>
            <person name="Win J."/>
            <person name="Young C."/>
            <person name="Zhou S."/>
            <person name="Fry W."/>
            <person name="Meyers B.C."/>
            <person name="van West P."/>
            <person name="Ristaino J."/>
            <person name="Govers F."/>
            <person name="Birch P.R."/>
            <person name="Whisson S.C."/>
            <person name="Judelson H.S."/>
            <person name="Nusbaum C."/>
        </authorList>
    </citation>
    <scope>NUCLEOTIDE SEQUENCE [LARGE SCALE GENOMIC DNA]</scope>
    <source>
        <strain evidence="2">T30-4</strain>
    </source>
</reference>
<evidence type="ECO:0000313" key="2">
    <source>
        <dbReference type="Proteomes" id="UP000006643"/>
    </source>
</evidence>
<proteinExistence type="predicted"/>
<dbReference type="SUPFAM" id="SSF53098">
    <property type="entry name" value="Ribonuclease H-like"/>
    <property type="match status" value="1"/>
</dbReference>
<evidence type="ECO:0000313" key="1">
    <source>
        <dbReference type="EMBL" id="EEY62902.1"/>
    </source>
</evidence>
<dbReference type="InterPro" id="IPR012337">
    <property type="entry name" value="RNaseH-like_sf"/>
</dbReference>
<dbReference type="KEGG" id="pif:PITG_15342"/>
<name>D0NQH0_PHYIT</name>
<dbReference type="VEuPathDB" id="FungiDB:PITG_15342"/>
<dbReference type="OMA" id="CTVENTY"/>
<organism evidence="1 2">
    <name type="scientific">Phytophthora infestans (strain T30-4)</name>
    <name type="common">Potato late blight agent</name>
    <dbReference type="NCBI Taxonomy" id="403677"/>
    <lineage>
        <taxon>Eukaryota</taxon>
        <taxon>Sar</taxon>
        <taxon>Stramenopiles</taxon>
        <taxon>Oomycota</taxon>
        <taxon>Peronosporomycetes</taxon>
        <taxon>Peronosporales</taxon>
        <taxon>Peronosporaceae</taxon>
        <taxon>Phytophthora</taxon>
    </lineage>
</organism>
<dbReference type="OrthoDB" id="129460at2759"/>
<keyword evidence="2" id="KW-1185">Reference proteome</keyword>
<dbReference type="GeneID" id="9479306"/>
<protein>
    <recommendedName>
        <fullName evidence="3">RNase H type-1 domain-containing protein</fullName>
    </recommendedName>
</protein>
<accession>D0NQH0</accession>
<dbReference type="InParanoid" id="D0NQH0"/>
<evidence type="ECO:0008006" key="3">
    <source>
        <dbReference type="Google" id="ProtNLM"/>
    </source>
</evidence>
<gene>
    <name evidence="1" type="ORF">PITG_15342</name>
</gene>
<dbReference type="STRING" id="403677.D0NQH0"/>
<dbReference type="Gene3D" id="3.30.420.10">
    <property type="entry name" value="Ribonuclease H-like superfamily/Ribonuclease H"/>
    <property type="match status" value="1"/>
</dbReference>
<dbReference type="RefSeq" id="XP_002898777.1">
    <property type="nucleotide sequence ID" value="XM_002898731.1"/>
</dbReference>
<dbReference type="InterPro" id="IPR036397">
    <property type="entry name" value="RNaseH_sf"/>
</dbReference>
<dbReference type="AlphaFoldDB" id="D0NQH0"/>
<dbReference type="Proteomes" id="UP000006643">
    <property type="component" value="Unassembled WGS sequence"/>
</dbReference>
<dbReference type="EMBL" id="DS028152">
    <property type="protein sequence ID" value="EEY62902.1"/>
    <property type="molecule type" value="Genomic_DNA"/>
</dbReference>
<dbReference type="HOGENOM" id="CLU_1392606_0_0_1"/>